<comment type="caution">
    <text evidence="2">The sequence shown here is derived from an EMBL/GenBank/DDBJ whole genome shotgun (WGS) entry which is preliminary data.</text>
</comment>
<dbReference type="OrthoDB" id="2967946at2"/>
<evidence type="ECO:0000313" key="3">
    <source>
        <dbReference type="Proteomes" id="UP000799092"/>
    </source>
</evidence>
<keyword evidence="1" id="KW-0732">Signal</keyword>
<proteinExistence type="predicted"/>
<gene>
    <name evidence="2" type="ORF">GH741_02980</name>
</gene>
<feature type="chain" id="PRO_5039511643" description="DUF4367 domain-containing protein" evidence="1">
    <location>
        <begin position="23"/>
        <end position="194"/>
    </location>
</feature>
<dbReference type="PROSITE" id="PS51257">
    <property type="entry name" value="PROKAR_LIPOPROTEIN"/>
    <property type="match status" value="1"/>
</dbReference>
<evidence type="ECO:0008006" key="4">
    <source>
        <dbReference type="Google" id="ProtNLM"/>
    </source>
</evidence>
<dbReference type="RefSeq" id="WP_153735271.1">
    <property type="nucleotide sequence ID" value="NZ_WJNG01000002.1"/>
</dbReference>
<keyword evidence="3" id="KW-1185">Reference proteome</keyword>
<name>A0A6A8D7A7_9BACI</name>
<dbReference type="Proteomes" id="UP000799092">
    <property type="component" value="Unassembled WGS sequence"/>
</dbReference>
<evidence type="ECO:0000256" key="1">
    <source>
        <dbReference type="SAM" id="SignalP"/>
    </source>
</evidence>
<sequence length="194" mass="22893">MKKNLLFMLLLFIIAFSGCSSSSTEGEFEDLEATISEKMEKDIAIIEFDDLELSFSMIMYDTEDNIKEASWDYEKFEDEKKLSLTEEETMQREKEFNSEFLYGPYEGGIPLIRTVVMDKEENLYNFEDEEFKEEQINEQTVYYYELKNPTHQITIFLPLDTVVYGSRFELSSGELNKETAFEYIEKLMEQTQGN</sequence>
<protein>
    <recommendedName>
        <fullName evidence="4">DUF4367 domain-containing protein</fullName>
    </recommendedName>
</protein>
<reference evidence="2" key="1">
    <citation type="submission" date="2019-11" db="EMBL/GenBank/DDBJ databases">
        <authorList>
            <person name="Li J."/>
        </authorList>
    </citation>
    <scope>NUCLEOTIDE SEQUENCE</scope>
    <source>
        <strain evidence="2">B6B</strain>
    </source>
</reference>
<dbReference type="EMBL" id="WJNG01000002">
    <property type="protein sequence ID" value="MRH41635.1"/>
    <property type="molecule type" value="Genomic_DNA"/>
</dbReference>
<accession>A0A6A8D7A7</accession>
<evidence type="ECO:0000313" key="2">
    <source>
        <dbReference type="EMBL" id="MRH41635.1"/>
    </source>
</evidence>
<feature type="signal peptide" evidence="1">
    <location>
        <begin position="1"/>
        <end position="22"/>
    </location>
</feature>
<organism evidence="2 3">
    <name type="scientific">Aquibacillus halophilus</name>
    <dbReference type="NCBI Taxonomy" id="930132"/>
    <lineage>
        <taxon>Bacteria</taxon>
        <taxon>Bacillati</taxon>
        <taxon>Bacillota</taxon>
        <taxon>Bacilli</taxon>
        <taxon>Bacillales</taxon>
        <taxon>Bacillaceae</taxon>
        <taxon>Aquibacillus</taxon>
    </lineage>
</organism>
<dbReference type="AlphaFoldDB" id="A0A6A8D7A7"/>